<organism evidence="1 2">
    <name type="scientific">Candidatus Aramenus sulfurataquae</name>
    <dbReference type="NCBI Taxonomy" id="1326980"/>
    <lineage>
        <taxon>Archaea</taxon>
        <taxon>Thermoproteota</taxon>
        <taxon>Thermoprotei</taxon>
        <taxon>Sulfolobales</taxon>
        <taxon>Sulfolobaceae</taxon>
        <taxon>Candidatus Aramenus</taxon>
    </lineage>
</organism>
<evidence type="ECO:0000313" key="1">
    <source>
        <dbReference type="EMBL" id="MEW9491291.1"/>
    </source>
</evidence>
<dbReference type="EMBL" id="JZWS03000003">
    <property type="protein sequence ID" value="MEW9491291.1"/>
    <property type="molecule type" value="Genomic_DNA"/>
</dbReference>
<dbReference type="Proteomes" id="UP000053480">
    <property type="component" value="Unassembled WGS sequence"/>
</dbReference>
<keyword evidence="1" id="KW-0808">Transferase</keyword>
<protein>
    <submittedName>
        <fullName evidence="1">HIT family protein</fullName>
        <ecNumber evidence="1">2.1.1.-</ecNumber>
    </submittedName>
</protein>
<name>A0ACC6TNJ3_9CREN</name>
<dbReference type="EC" id="2.1.1.-" evidence="1"/>
<accession>A0ACC6TNJ3</accession>
<comment type="caution">
    <text evidence="1">The sequence shown here is derived from an EMBL/GenBank/DDBJ whole genome shotgun (WGS) entry which is preliminary data.</text>
</comment>
<proteinExistence type="predicted"/>
<keyword evidence="1" id="KW-0489">Methyltransferase</keyword>
<reference evidence="1" key="1">
    <citation type="submission" date="2024-07" db="EMBL/GenBank/DDBJ databases">
        <title>Metagenome and Metagenome-Assembled Genomes of Archaea from a hot spring from the geothermal field of Los Azufres, Mexico.</title>
        <authorList>
            <person name="Marin-Paredes R."/>
            <person name="Martinez-Romero E."/>
            <person name="Servin-Garciduenas L.E."/>
        </authorList>
    </citation>
    <scope>NUCLEOTIDE SEQUENCE</scope>
    <source>
        <strain evidence="1">AZ1-454</strain>
    </source>
</reference>
<evidence type="ECO:0000313" key="2">
    <source>
        <dbReference type="Proteomes" id="UP000053480"/>
    </source>
</evidence>
<gene>
    <name evidence="1" type="ORF">TQ35_0003690</name>
</gene>
<sequence>MCIFCDIIHGKLEGYIIYRNKFATVILDKYPISPGHTLILSNTHYENFLEVSHEDICEISKVINAVAKAVKDSVNAEGIRVLTNVGKSAGQVIFHFHTHVIPTWDDPPEEFKGFEPRKEQGKEYYESLKNVISYNLRKYL</sequence>